<dbReference type="Proteomes" id="UP000626242">
    <property type="component" value="Unassembled WGS sequence"/>
</dbReference>
<name>A0ABR8WQG7_9FLAO</name>
<comment type="caution">
    <text evidence="1">The sequence shown here is derived from an EMBL/GenBank/DDBJ whole genome shotgun (WGS) entry which is preliminary data.</text>
</comment>
<accession>A0ABR8WQG7</accession>
<dbReference type="RefSeq" id="WP_251834319.1">
    <property type="nucleotide sequence ID" value="NZ_JACSPS010000011.1"/>
</dbReference>
<reference evidence="1 2" key="1">
    <citation type="submission" date="2020-08" db="EMBL/GenBank/DDBJ databases">
        <title>A Genomic Blueprint of the Chicken Gut Microbiome.</title>
        <authorList>
            <person name="Gilroy R."/>
            <person name="Ravi A."/>
            <person name="Getino M."/>
            <person name="Pursley I."/>
            <person name="Horton D.L."/>
            <person name="Alikhan N.-F."/>
            <person name="Baker D."/>
            <person name="Gharbi K."/>
            <person name="Hall N."/>
            <person name="Watson M."/>
            <person name="Adriaenssens E.M."/>
            <person name="Foster-Nyarko E."/>
            <person name="Jarju S."/>
            <person name="Secka A."/>
            <person name="Antonio M."/>
            <person name="Oren A."/>
            <person name="Chaudhuri R."/>
            <person name="La Ragione R.M."/>
            <person name="Hildebrand F."/>
            <person name="Pallen M.J."/>
        </authorList>
    </citation>
    <scope>NUCLEOTIDE SEQUENCE [LARGE SCALE GENOMIC DNA]</scope>
    <source>
        <strain evidence="1 2">Sa1CVA4</strain>
    </source>
</reference>
<dbReference type="EMBL" id="JACSPS010000011">
    <property type="protein sequence ID" value="MBD8019122.1"/>
    <property type="molecule type" value="Genomic_DNA"/>
</dbReference>
<evidence type="ECO:0000313" key="2">
    <source>
        <dbReference type="Proteomes" id="UP000626242"/>
    </source>
</evidence>
<sequence length="98" mass="11966">MFHIVIHCKPNINNEDYFGKVIGAYASILLDYKDYDGALELSKYYVNKENWDFIEFDEEYFTFETREDLPEDYQQYFDELDKYGYSVIFNIYNEQKDD</sequence>
<organism evidence="1 2">
    <name type="scientific">Kaistella pullorum</name>
    <dbReference type="NCBI Taxonomy" id="2763074"/>
    <lineage>
        <taxon>Bacteria</taxon>
        <taxon>Pseudomonadati</taxon>
        <taxon>Bacteroidota</taxon>
        <taxon>Flavobacteriia</taxon>
        <taxon>Flavobacteriales</taxon>
        <taxon>Weeksellaceae</taxon>
        <taxon>Chryseobacterium group</taxon>
        <taxon>Kaistella</taxon>
    </lineage>
</organism>
<keyword evidence="2" id="KW-1185">Reference proteome</keyword>
<evidence type="ECO:0000313" key="1">
    <source>
        <dbReference type="EMBL" id="MBD8019122.1"/>
    </source>
</evidence>
<proteinExistence type="predicted"/>
<gene>
    <name evidence="1" type="ORF">H9628_11655</name>
</gene>
<protein>
    <submittedName>
        <fullName evidence="1">Uncharacterized protein</fullName>
    </submittedName>
</protein>